<dbReference type="STRING" id="931089.CDES_01625"/>
<dbReference type="KEGG" id="cdx:CDES_01625"/>
<reference evidence="6 7" key="1">
    <citation type="submission" date="2014-08" db="EMBL/GenBank/DDBJ databases">
        <title>Complete genome sequence of Corynebacterium deserti GIMN1.010 (=DSM 45689), isolated from desert sand in western China.</title>
        <authorList>
            <person name="Ruckert C."/>
            <person name="Albersmeier A."/>
            <person name="Kalinowski J."/>
        </authorList>
    </citation>
    <scope>NUCLEOTIDE SEQUENCE [LARGE SCALE GENOMIC DNA]</scope>
    <source>
        <strain evidence="6 7">GIMN1.010</strain>
    </source>
</reference>
<keyword evidence="5" id="KW-0472">Membrane</keyword>
<evidence type="ECO:0000313" key="6">
    <source>
        <dbReference type="EMBL" id="ALC04796.1"/>
    </source>
</evidence>
<evidence type="ECO:0000256" key="3">
    <source>
        <dbReference type="ARBA" id="ARBA00022692"/>
    </source>
</evidence>
<comment type="subcellular location">
    <subcellularLocation>
        <location evidence="1">Membrane</location>
        <topology evidence="1">Multi-pass membrane protein</topology>
    </subcellularLocation>
</comment>
<comment type="similarity">
    <text evidence="2">Belongs to the TMEM86 family.</text>
</comment>
<dbReference type="RefSeq" id="WP_053543966.1">
    <property type="nucleotide sequence ID" value="NZ_CP009220.1"/>
</dbReference>
<keyword evidence="3" id="KW-0812">Transmembrane</keyword>
<dbReference type="AlphaFoldDB" id="A0A0M4CGQ7"/>
<protein>
    <recommendedName>
        <fullName evidence="8">YhhN-like protein</fullName>
    </recommendedName>
</protein>
<proteinExistence type="inferred from homology"/>
<evidence type="ECO:0008006" key="8">
    <source>
        <dbReference type="Google" id="ProtNLM"/>
    </source>
</evidence>
<name>A0A0M4CGQ7_9CORY</name>
<dbReference type="PANTHER" id="PTHR31885">
    <property type="entry name" value="GH04784P"/>
    <property type="match status" value="1"/>
</dbReference>
<keyword evidence="4" id="KW-1133">Transmembrane helix</keyword>
<gene>
    <name evidence="6" type="ORF">CDES_01625</name>
</gene>
<dbReference type="OrthoDB" id="4406725at2"/>
<dbReference type="Proteomes" id="UP000068067">
    <property type="component" value="Chromosome"/>
</dbReference>
<accession>A0A0M4CGQ7</accession>
<dbReference type="GO" id="GO:0016787">
    <property type="term" value="F:hydrolase activity"/>
    <property type="evidence" value="ECO:0007669"/>
    <property type="project" value="TreeGrafter"/>
</dbReference>
<keyword evidence="7" id="KW-1185">Reference proteome</keyword>
<evidence type="ECO:0000256" key="2">
    <source>
        <dbReference type="ARBA" id="ARBA00007375"/>
    </source>
</evidence>
<dbReference type="GO" id="GO:0016020">
    <property type="term" value="C:membrane"/>
    <property type="evidence" value="ECO:0007669"/>
    <property type="project" value="UniProtKB-SubCell"/>
</dbReference>
<evidence type="ECO:0000256" key="4">
    <source>
        <dbReference type="ARBA" id="ARBA00022989"/>
    </source>
</evidence>
<dbReference type="PANTHER" id="PTHR31885:SF6">
    <property type="entry name" value="GH04784P"/>
    <property type="match status" value="1"/>
</dbReference>
<dbReference type="PATRIC" id="fig|931089.4.peg.328"/>
<evidence type="ECO:0000256" key="1">
    <source>
        <dbReference type="ARBA" id="ARBA00004141"/>
    </source>
</evidence>
<sequence length="247" mass="25680">MISAFVKKTAQGASALAVAVAKSTREPERAAYVVVAGLNIAASFSGNASLKRATKPLLMPLLTGRVLRSSNPGRALGLVGLAGGWFGDLVLMRPNQLPKGAAGFAVNHLAYCTLLIQRGARPHLRPALIRTIPLVAATGLAARKQPVLAPVVLGYGALLATTSTLADASFLTNQADLQSPVASELYGLGHGGNLFLLSDAVLCVRELLPVGENADSQVLGRIADGIVMGTYTLAQVLLIDGLFQHNR</sequence>
<evidence type="ECO:0000256" key="5">
    <source>
        <dbReference type="ARBA" id="ARBA00023136"/>
    </source>
</evidence>
<organism evidence="6 7">
    <name type="scientific">Corynebacterium deserti GIMN1.010</name>
    <dbReference type="NCBI Taxonomy" id="931089"/>
    <lineage>
        <taxon>Bacteria</taxon>
        <taxon>Bacillati</taxon>
        <taxon>Actinomycetota</taxon>
        <taxon>Actinomycetes</taxon>
        <taxon>Mycobacteriales</taxon>
        <taxon>Corynebacteriaceae</taxon>
        <taxon>Corynebacterium</taxon>
    </lineage>
</organism>
<dbReference type="EMBL" id="CP009220">
    <property type="protein sequence ID" value="ALC04796.1"/>
    <property type="molecule type" value="Genomic_DNA"/>
</dbReference>
<dbReference type="InterPro" id="IPR012506">
    <property type="entry name" value="TMEM86B-like"/>
</dbReference>
<evidence type="ECO:0000313" key="7">
    <source>
        <dbReference type="Proteomes" id="UP000068067"/>
    </source>
</evidence>
<dbReference type="Pfam" id="PF07947">
    <property type="entry name" value="YhhN"/>
    <property type="match status" value="1"/>
</dbReference>